<keyword evidence="1" id="KW-0863">Zinc-finger</keyword>
<keyword evidence="1" id="KW-0479">Metal-binding</keyword>
<dbReference type="InterPro" id="IPR036691">
    <property type="entry name" value="Endo/exonu/phosph_ase_sf"/>
</dbReference>
<evidence type="ECO:0000313" key="3">
    <source>
        <dbReference type="Proteomes" id="UP000694864"/>
    </source>
</evidence>
<dbReference type="SUPFAM" id="SSF56219">
    <property type="entry name" value="DNase I-like"/>
    <property type="match status" value="1"/>
</dbReference>
<organism evidence="3 4">
    <name type="scientific">Camelina sativa</name>
    <name type="common">False flax</name>
    <name type="synonym">Myagrum sativum</name>
    <dbReference type="NCBI Taxonomy" id="90675"/>
    <lineage>
        <taxon>Eukaryota</taxon>
        <taxon>Viridiplantae</taxon>
        <taxon>Streptophyta</taxon>
        <taxon>Embryophyta</taxon>
        <taxon>Tracheophyta</taxon>
        <taxon>Spermatophyta</taxon>
        <taxon>Magnoliopsida</taxon>
        <taxon>eudicotyledons</taxon>
        <taxon>Gunneridae</taxon>
        <taxon>Pentapetalae</taxon>
        <taxon>rosids</taxon>
        <taxon>malvids</taxon>
        <taxon>Brassicales</taxon>
        <taxon>Brassicaceae</taxon>
        <taxon>Camelineae</taxon>
        <taxon>Camelina</taxon>
    </lineage>
</organism>
<reference evidence="3" key="1">
    <citation type="journal article" date="2014" name="Nat. Commun.">
        <title>The emerging biofuel crop Camelina sativa retains a highly undifferentiated hexaploid genome structure.</title>
        <authorList>
            <person name="Kagale S."/>
            <person name="Koh C."/>
            <person name="Nixon J."/>
            <person name="Bollina V."/>
            <person name="Clarke W.E."/>
            <person name="Tuteja R."/>
            <person name="Spillane C."/>
            <person name="Robinson S.J."/>
            <person name="Links M.G."/>
            <person name="Clarke C."/>
            <person name="Higgins E.E."/>
            <person name="Huebert T."/>
            <person name="Sharpe A.G."/>
            <person name="Parkin I.A."/>
        </authorList>
    </citation>
    <scope>NUCLEOTIDE SEQUENCE [LARGE SCALE GENOMIC DNA]</scope>
    <source>
        <strain evidence="3">cv. DH55</strain>
    </source>
</reference>
<dbReference type="Gene3D" id="3.60.10.10">
    <property type="entry name" value="Endonuclease/exonuclease/phosphatase"/>
    <property type="match status" value="1"/>
</dbReference>
<dbReference type="InterPro" id="IPR005135">
    <property type="entry name" value="Endo/exonuclease/phosphatase"/>
</dbReference>
<dbReference type="InterPro" id="IPR025558">
    <property type="entry name" value="DUF4283"/>
</dbReference>
<name>A0ABM0VYY9_CAMSA</name>
<dbReference type="RefSeq" id="XP_010463327.1">
    <property type="nucleotide sequence ID" value="XM_010465025.1"/>
</dbReference>
<evidence type="ECO:0000259" key="2">
    <source>
        <dbReference type="PROSITE" id="PS50158"/>
    </source>
</evidence>
<dbReference type="PANTHER" id="PTHR31286:SF99">
    <property type="entry name" value="DUF4283 DOMAIN-CONTAINING PROTEIN"/>
    <property type="match status" value="1"/>
</dbReference>
<dbReference type="Pfam" id="PF03372">
    <property type="entry name" value="Exo_endo_phos"/>
    <property type="match status" value="1"/>
</dbReference>
<evidence type="ECO:0000256" key="1">
    <source>
        <dbReference type="PROSITE-ProRule" id="PRU00047"/>
    </source>
</evidence>
<dbReference type="PROSITE" id="PS50158">
    <property type="entry name" value="ZF_CCHC"/>
    <property type="match status" value="1"/>
</dbReference>
<dbReference type="GeneID" id="104743994"/>
<reference evidence="4" key="2">
    <citation type="submission" date="2025-08" db="UniProtKB">
        <authorList>
            <consortium name="RefSeq"/>
        </authorList>
    </citation>
    <scope>IDENTIFICATION</scope>
    <source>
        <tissue evidence="4">Leaf</tissue>
    </source>
</reference>
<dbReference type="PANTHER" id="PTHR31286">
    <property type="entry name" value="GLYCINE-RICH CELL WALL STRUCTURAL PROTEIN 1.8-LIKE"/>
    <property type="match status" value="1"/>
</dbReference>
<protein>
    <submittedName>
        <fullName evidence="4">Uncharacterized protein LOC104743994</fullName>
    </submittedName>
</protein>
<evidence type="ECO:0000313" key="4">
    <source>
        <dbReference type="RefSeq" id="XP_010463327.1"/>
    </source>
</evidence>
<proteinExistence type="predicted"/>
<gene>
    <name evidence="4" type="primary">LOC104743994</name>
</gene>
<dbReference type="Proteomes" id="UP000694864">
    <property type="component" value="Chromosome 14"/>
</dbReference>
<sequence length="851" mass="95381">MFDAGVRDRPSGDPPDGQKAWVRTLTGRNSMGMSHPEDVLNDAFVKERVSLAFPNGEDGEPVITIGNEVLEAMYGLQKNYMILKVLGLHVSVSVLTKRLKEMWKPVGAMSVLDLPRQYFMIRFDVEAEYMVALTGGPWRMFGSYLLTQAWSPNFDPLRDEITTTPVWIRLSNLPVHFYHRSILMAIAEGLGNPIKVDLTTLNFERARFARVCVEVNLKKPLKETVMVNGDRYFVSYEGLSAICSRCGIYGHLVHNCPHTIRDRELVAASSPVIPASSGEAPIDDGFTVNTGGNRDRQSWEIPISKVFENIAISNRFGGLGIYTVSVGDKEVGQGREEDKENAMIHGSSRKGKKFAQGTERMFGGSLENQKDGFKGAFQEKRAEPVKTGANNGPKLIGPKSRFKPTKPSCGLIFGPHQDLLTLLESGKRLRTELGQVGQSRGAFVTEQTTGLVSEKGVTSGGDEVAISNPDTAEFSADREDGMQIVPPAEEAVGGDRAHRICQNLGFENVFRVDAVGQSGGLWLLWRSGIGVVTVVNSSDQYIHARIVDGLEVVHLIAVYAAPTVSRRSGLWGQLKDVIQGITEPIISGGDFNTIVRADERTGGDGQFSQDSLSFSEWINELALIDMGFKGNRFTWKRGRVESTFVAKRLDRILCCPQSRLKWQEASVTHLPFLSSDHAPLYIQLCPEVRSDPSRRPFRFETAWLSHPGFKELLQNSWNSDVSTPQALNGLRVHLKRWNKEVFGNVQQRKDKLVAEIQAVQDLLDVHQTDVLLDQEEVLLKEFEVVLEQEELIWFQKSREKWFVLGDRNTSYFQTSTVIRRRRNQVEMLRDDTRTWISDSKELEVLAVNYYK</sequence>
<dbReference type="Pfam" id="PF14111">
    <property type="entry name" value="DUF4283"/>
    <property type="match status" value="1"/>
</dbReference>
<dbReference type="InterPro" id="IPR040256">
    <property type="entry name" value="At4g02000-like"/>
</dbReference>
<feature type="domain" description="CCHC-type" evidence="2">
    <location>
        <begin position="243"/>
        <end position="257"/>
    </location>
</feature>
<keyword evidence="3" id="KW-1185">Reference proteome</keyword>
<dbReference type="InterPro" id="IPR001878">
    <property type="entry name" value="Znf_CCHC"/>
</dbReference>
<keyword evidence="1" id="KW-0862">Zinc</keyword>
<accession>A0ABM0VYY9</accession>